<dbReference type="OrthoDB" id="5236983at2759"/>
<feature type="domain" description="SprT-like" evidence="2">
    <location>
        <begin position="212"/>
        <end position="322"/>
    </location>
</feature>
<evidence type="ECO:0000259" key="2">
    <source>
        <dbReference type="Pfam" id="PF10263"/>
    </source>
</evidence>
<name>A0A4Q4T8P4_9PEZI</name>
<dbReference type="InterPro" id="IPR006640">
    <property type="entry name" value="SprT-like_domain"/>
</dbReference>
<dbReference type="Pfam" id="PF10263">
    <property type="entry name" value="SprT-like"/>
    <property type="match status" value="1"/>
</dbReference>
<dbReference type="STRING" id="155417.A0A4Q4T8P4"/>
<gene>
    <name evidence="3" type="ORF">DL764_006272</name>
</gene>
<accession>A0A4Q4T8P4</accession>
<proteinExistence type="predicted"/>
<evidence type="ECO:0000256" key="1">
    <source>
        <dbReference type="SAM" id="MobiDB-lite"/>
    </source>
</evidence>
<comment type="caution">
    <text evidence="3">The sequence shown here is derived from an EMBL/GenBank/DDBJ whole genome shotgun (WGS) entry which is preliminary data.</text>
</comment>
<organism evidence="3 4">
    <name type="scientific">Monosporascus ibericus</name>
    <dbReference type="NCBI Taxonomy" id="155417"/>
    <lineage>
        <taxon>Eukaryota</taxon>
        <taxon>Fungi</taxon>
        <taxon>Dikarya</taxon>
        <taxon>Ascomycota</taxon>
        <taxon>Pezizomycotina</taxon>
        <taxon>Sordariomycetes</taxon>
        <taxon>Xylariomycetidae</taxon>
        <taxon>Xylariales</taxon>
        <taxon>Xylariales incertae sedis</taxon>
        <taxon>Monosporascus</taxon>
    </lineage>
</organism>
<dbReference type="GO" id="GO:0006950">
    <property type="term" value="P:response to stress"/>
    <property type="evidence" value="ECO:0007669"/>
    <property type="project" value="UniProtKB-ARBA"/>
</dbReference>
<evidence type="ECO:0000313" key="3">
    <source>
        <dbReference type="EMBL" id="RYP01234.1"/>
    </source>
</evidence>
<protein>
    <recommendedName>
        <fullName evidence="2">SprT-like domain-containing protein</fullName>
    </recommendedName>
</protein>
<feature type="region of interest" description="Disordered" evidence="1">
    <location>
        <begin position="1"/>
        <end position="28"/>
    </location>
</feature>
<dbReference type="AlphaFoldDB" id="A0A4Q4T8P4"/>
<keyword evidence="4" id="KW-1185">Reference proteome</keyword>
<dbReference type="EMBL" id="QJNU01000366">
    <property type="protein sequence ID" value="RYP01234.1"/>
    <property type="molecule type" value="Genomic_DNA"/>
</dbReference>
<reference evidence="3 4" key="1">
    <citation type="submission" date="2018-06" db="EMBL/GenBank/DDBJ databases">
        <title>Complete Genomes of Monosporascus.</title>
        <authorList>
            <person name="Robinson A.J."/>
            <person name="Natvig D.O."/>
        </authorList>
    </citation>
    <scope>NUCLEOTIDE SEQUENCE [LARGE SCALE GENOMIC DNA]</scope>
    <source>
        <strain evidence="3 4">CBS 110550</strain>
    </source>
</reference>
<dbReference type="Proteomes" id="UP000293360">
    <property type="component" value="Unassembled WGS sequence"/>
</dbReference>
<evidence type="ECO:0000313" key="4">
    <source>
        <dbReference type="Proteomes" id="UP000293360"/>
    </source>
</evidence>
<sequence>MASWYVGGTVMSRSSSASSLPDDRASASRSWIEGGKRRVSFAASFDPRDSSGRLPQVKRPRHVTNINESGGLELRQLLSPAFYVIREAERSLPSIEYSSCECEEATSANFLVAASARSTQNLARPSLPPGRSPFFMEKTSRGLSISSDTDYDSSVEEEGMLCDDKAARNVELHLAFYRQRNRNSQHERILKSLICPKFAGAEFEIDDVALQGIFYAANELFFDGKLKGRVTWDWSDHSSSRYQSKIIGTTALRRAAIGGYETLIVLSHPILKNKKYNRRLLISTFLHELIHSYLFICCGFRARRRGGHTEGFRRIARLIDRWIGPQILYLCNMEADLDDFLSAEAVKDQPSQHVLNSCNMHWPIDDAAPDRNYVPPAWHPRCTSIPYVNETGHHIHGGLGRGRPVMSRTCF</sequence>